<dbReference type="GO" id="GO:0016020">
    <property type="term" value="C:membrane"/>
    <property type="evidence" value="ECO:0007669"/>
    <property type="project" value="UniProtKB-SubCell"/>
</dbReference>
<name>A0A223CZU4_9BACL</name>
<comment type="subcellular location">
    <subcellularLocation>
        <location evidence="1">Membrane</location>
        <topology evidence="1">Multi-pass membrane protein</topology>
    </subcellularLocation>
</comment>
<dbReference type="EMBL" id="CP022657">
    <property type="protein sequence ID" value="ASS74596.1"/>
    <property type="molecule type" value="Genomic_DNA"/>
</dbReference>
<keyword evidence="4 5" id="KW-0472">Membrane</keyword>
<evidence type="ECO:0000256" key="5">
    <source>
        <dbReference type="SAM" id="Phobius"/>
    </source>
</evidence>
<feature type="transmembrane region" description="Helical" evidence="5">
    <location>
        <begin position="116"/>
        <end position="140"/>
    </location>
</feature>
<dbReference type="OrthoDB" id="1809613at2"/>
<organism evidence="6 7">
    <name type="scientific">Tumebacillus algifaecis</name>
    <dbReference type="NCBI Taxonomy" id="1214604"/>
    <lineage>
        <taxon>Bacteria</taxon>
        <taxon>Bacillati</taxon>
        <taxon>Bacillota</taxon>
        <taxon>Bacilli</taxon>
        <taxon>Bacillales</taxon>
        <taxon>Alicyclobacillaceae</taxon>
        <taxon>Tumebacillus</taxon>
    </lineage>
</organism>
<dbReference type="GO" id="GO:0009403">
    <property type="term" value="P:toxin biosynthetic process"/>
    <property type="evidence" value="ECO:0007669"/>
    <property type="project" value="InterPro"/>
</dbReference>
<evidence type="ECO:0008006" key="8">
    <source>
        <dbReference type="Google" id="ProtNLM"/>
    </source>
</evidence>
<evidence type="ECO:0000256" key="2">
    <source>
        <dbReference type="ARBA" id="ARBA00022692"/>
    </source>
</evidence>
<reference evidence="6 7" key="1">
    <citation type="journal article" date="2015" name="Int. J. Syst. Evol. Microbiol.">
        <title>Tumebacillus algifaecis sp. nov., isolated from decomposing algal scum.</title>
        <authorList>
            <person name="Wu Y.F."/>
            <person name="Zhang B."/>
            <person name="Xing P."/>
            <person name="Wu Q.L."/>
            <person name="Liu S.J."/>
        </authorList>
    </citation>
    <scope>NUCLEOTIDE SEQUENCE [LARGE SCALE GENOMIC DNA]</scope>
    <source>
        <strain evidence="6 7">THMBR28</strain>
    </source>
</reference>
<keyword evidence="3 5" id="KW-1133">Transmembrane helix</keyword>
<dbReference type="RefSeq" id="WP_094235846.1">
    <property type="nucleotide sequence ID" value="NZ_CP022657.1"/>
</dbReference>
<evidence type="ECO:0000256" key="4">
    <source>
        <dbReference type="ARBA" id="ARBA00023136"/>
    </source>
</evidence>
<protein>
    <recommendedName>
        <fullName evidence="8">Colicin V production protein</fullName>
    </recommendedName>
</protein>
<dbReference type="Pfam" id="PF02674">
    <property type="entry name" value="Colicin_V"/>
    <property type="match status" value="1"/>
</dbReference>
<evidence type="ECO:0000313" key="6">
    <source>
        <dbReference type="EMBL" id="ASS74596.1"/>
    </source>
</evidence>
<feature type="transmembrane region" description="Helical" evidence="5">
    <location>
        <begin position="81"/>
        <end position="104"/>
    </location>
</feature>
<proteinExistence type="predicted"/>
<evidence type="ECO:0000313" key="7">
    <source>
        <dbReference type="Proteomes" id="UP000214688"/>
    </source>
</evidence>
<evidence type="ECO:0000256" key="1">
    <source>
        <dbReference type="ARBA" id="ARBA00004141"/>
    </source>
</evidence>
<dbReference type="Proteomes" id="UP000214688">
    <property type="component" value="Chromosome"/>
</dbReference>
<dbReference type="PANTHER" id="PTHR37306">
    <property type="entry name" value="COLICIN V PRODUCTION PROTEIN"/>
    <property type="match status" value="1"/>
</dbReference>
<evidence type="ECO:0000256" key="3">
    <source>
        <dbReference type="ARBA" id="ARBA00022989"/>
    </source>
</evidence>
<keyword evidence="7" id="KW-1185">Reference proteome</keyword>
<dbReference type="InterPro" id="IPR003825">
    <property type="entry name" value="Colicin-V_CvpA"/>
</dbReference>
<accession>A0A223CZU4</accession>
<gene>
    <name evidence="6" type="ORF">CIG75_06030</name>
</gene>
<dbReference type="AlphaFoldDB" id="A0A223CZU4"/>
<sequence length="172" mass="18313">MTDLVIGAFLVVAALNGLRNGLVKQIISLVGVFVAFFMARSFTDSLAPVIARFVPMPTLAPDHPLQLIPGLNLESQLHNGIAFIVLFLVIFFAIKLLGSALDMIAKLPGLSIMNRLAGLVLGAILGVVVAAVLVNVLALLPYEGLQAALDGSRLAQELLIKFPFFKLDLPTV</sequence>
<dbReference type="KEGG" id="tab:CIG75_06030"/>
<keyword evidence="2 5" id="KW-0812">Transmembrane</keyword>
<dbReference type="PANTHER" id="PTHR37306:SF1">
    <property type="entry name" value="COLICIN V PRODUCTION PROTEIN"/>
    <property type="match status" value="1"/>
</dbReference>